<dbReference type="InterPro" id="IPR055259">
    <property type="entry name" value="YkvP/CgeB_Glyco_trans-like"/>
</dbReference>
<reference evidence="3" key="1">
    <citation type="journal article" date="2019" name="Int. J. Syst. Evol. Microbiol.">
        <title>The Global Catalogue of Microorganisms (GCM) 10K type strain sequencing project: providing services to taxonomists for standard genome sequencing and annotation.</title>
        <authorList>
            <consortium name="The Broad Institute Genomics Platform"/>
            <consortium name="The Broad Institute Genome Sequencing Center for Infectious Disease"/>
            <person name="Wu L."/>
            <person name="Ma J."/>
        </authorList>
    </citation>
    <scope>NUCLEOTIDE SEQUENCE [LARGE SCALE GENOMIC DNA]</scope>
    <source>
        <strain evidence="3">CCUG 59778</strain>
    </source>
</reference>
<evidence type="ECO:0000313" key="2">
    <source>
        <dbReference type="EMBL" id="MFC4409559.1"/>
    </source>
</evidence>
<dbReference type="EMBL" id="JBHSEC010000003">
    <property type="protein sequence ID" value="MFC4409559.1"/>
    <property type="molecule type" value="Genomic_DNA"/>
</dbReference>
<protein>
    <submittedName>
        <fullName evidence="2">Glycosyltransferase</fullName>
        <ecNumber evidence="2">2.4.-.-</ecNumber>
    </submittedName>
</protein>
<keyword evidence="2" id="KW-0328">Glycosyltransferase</keyword>
<dbReference type="Proteomes" id="UP001595817">
    <property type="component" value="Unassembled WGS sequence"/>
</dbReference>
<feature type="domain" description="Spore protein YkvP/CgeB glycosyl transferase-like" evidence="1">
    <location>
        <begin position="382"/>
        <end position="521"/>
    </location>
</feature>
<keyword evidence="2" id="KW-0808">Transferase</keyword>
<comment type="caution">
    <text evidence="2">The sequence shown here is derived from an EMBL/GenBank/DDBJ whole genome shotgun (WGS) entry which is preliminary data.</text>
</comment>
<organism evidence="2 3">
    <name type="scientific">Chungangia koreensis</name>
    <dbReference type="NCBI Taxonomy" id="752657"/>
    <lineage>
        <taxon>Bacteria</taxon>
        <taxon>Bacillati</taxon>
        <taxon>Bacillota</taxon>
        <taxon>Bacilli</taxon>
        <taxon>Lactobacillales</taxon>
        <taxon>Chungangia</taxon>
    </lineage>
</organism>
<dbReference type="RefSeq" id="WP_378152432.1">
    <property type="nucleotide sequence ID" value="NZ_JBHSEC010000003.1"/>
</dbReference>
<evidence type="ECO:0000259" key="1">
    <source>
        <dbReference type="Pfam" id="PF13524"/>
    </source>
</evidence>
<proteinExistence type="predicted"/>
<evidence type="ECO:0000313" key="3">
    <source>
        <dbReference type="Proteomes" id="UP001595817"/>
    </source>
</evidence>
<dbReference type="EC" id="2.4.-.-" evidence="2"/>
<keyword evidence="3" id="KW-1185">Reference proteome</keyword>
<accession>A0ABV8X356</accession>
<dbReference type="Pfam" id="PF13524">
    <property type="entry name" value="Glyco_trans_1_2"/>
    <property type="match status" value="1"/>
</dbReference>
<sequence>MKKNKMIIEKAKNGRHTCKYEIKNGVFKYLYSKYTPENIQVQYNINADADCLVVLGLGLGYEIEIIKSLTNKPIFVIEYDPAFYDYIQNDRVLNNVKVFIEEEYKNFSFENKKVQYIINYNLIECNTNFYKNVMEFYKNSINKSRTIIVYDHPTIAKDCAISFEKMGFNVKILQLNDLNKVYKDIIEVQPDYIFTVNFINVIADICEQLQTLYISWTVDTPCYTLYEREINYNYSILFVYDEAVVNDLKTKGIKNVDYMPVAANVDRLNKIVLNNNDIQKYSSDVSFLGSCTSHNEYMNIIKPRLSLPVQELIEKLINAQMYSEQFLIKELVEEDIVDLVNTDAKISFNKDKYLNLSINDAFSFLLGRYHTFVERTTYMAKIAEKYKTRLYGEKGWLLNESPYIHKAYRKEVEHFIEMPKVFKCSKINLNITRSFVESGLPMRVFDVLGSNAFLITNNKKDIQQLFSPDKDLVVYRDLQDLLELIDYYLLHENKRNIIRQQGFETLSKYHTYDIRLKRILDKVDKYENELKGFGF</sequence>
<name>A0ABV8X356_9LACT</name>
<gene>
    <name evidence="2" type="ORF">ACFOZY_03800</name>
</gene>
<dbReference type="GO" id="GO:0016757">
    <property type="term" value="F:glycosyltransferase activity"/>
    <property type="evidence" value="ECO:0007669"/>
    <property type="project" value="UniProtKB-KW"/>
</dbReference>